<sequence length="81" mass="9407">MGDEEDALVSRHELGTAQHLTTRGSTHIFRMHDGRQVSVEQEHYTPTQRNHMEKYEEDPGWVSSKDVHDSNIDSVKDKFNK</sequence>
<gene>
    <name evidence="2" type="ORF">UFOVP1130_149</name>
</gene>
<feature type="compositionally biased region" description="Basic and acidic residues" evidence="1">
    <location>
        <begin position="65"/>
        <end position="81"/>
    </location>
</feature>
<proteinExistence type="predicted"/>
<name>A0A6J5QN52_9CAUD</name>
<protein>
    <submittedName>
        <fullName evidence="2">Uncharacterized protein</fullName>
    </submittedName>
</protein>
<evidence type="ECO:0000313" key="2">
    <source>
        <dbReference type="EMBL" id="CAB4185860.1"/>
    </source>
</evidence>
<reference evidence="2" key="1">
    <citation type="submission" date="2020-05" db="EMBL/GenBank/DDBJ databases">
        <authorList>
            <person name="Chiriac C."/>
            <person name="Salcher M."/>
            <person name="Ghai R."/>
            <person name="Kavagutti S V."/>
        </authorList>
    </citation>
    <scope>NUCLEOTIDE SEQUENCE</scope>
</reference>
<organism evidence="2">
    <name type="scientific">uncultured Caudovirales phage</name>
    <dbReference type="NCBI Taxonomy" id="2100421"/>
    <lineage>
        <taxon>Viruses</taxon>
        <taxon>Duplodnaviria</taxon>
        <taxon>Heunggongvirae</taxon>
        <taxon>Uroviricota</taxon>
        <taxon>Caudoviricetes</taxon>
        <taxon>Peduoviridae</taxon>
        <taxon>Maltschvirus</taxon>
        <taxon>Maltschvirus maltsch</taxon>
    </lineage>
</organism>
<evidence type="ECO:0000256" key="1">
    <source>
        <dbReference type="SAM" id="MobiDB-lite"/>
    </source>
</evidence>
<feature type="region of interest" description="Disordered" evidence="1">
    <location>
        <begin position="1"/>
        <end position="81"/>
    </location>
</feature>
<dbReference type="EMBL" id="LR797078">
    <property type="protein sequence ID" value="CAB4185860.1"/>
    <property type="molecule type" value="Genomic_DNA"/>
</dbReference>
<feature type="compositionally biased region" description="Basic and acidic residues" evidence="1">
    <location>
        <begin position="30"/>
        <end position="43"/>
    </location>
</feature>
<accession>A0A6J5QN52</accession>